<accession>A0AAV5RUJ3</accession>
<dbReference type="GO" id="GO:0004830">
    <property type="term" value="F:tryptophan-tRNA ligase activity"/>
    <property type="evidence" value="ECO:0007669"/>
    <property type="project" value="UniProtKB-EC"/>
</dbReference>
<keyword evidence="4 10" id="KW-0436">Ligase</keyword>
<evidence type="ECO:0000256" key="4">
    <source>
        <dbReference type="ARBA" id="ARBA00022598"/>
    </source>
</evidence>
<dbReference type="NCBIfam" id="TIGR00233">
    <property type="entry name" value="trpS"/>
    <property type="match status" value="1"/>
</dbReference>
<keyword evidence="6 10" id="KW-0067">ATP-binding</keyword>
<dbReference type="PROSITE" id="PS00178">
    <property type="entry name" value="AA_TRNA_LIGASE_I"/>
    <property type="match status" value="1"/>
</dbReference>
<name>A0AAV5RUJ3_MAUHU</name>
<proteinExistence type="inferred from homology"/>
<gene>
    <name evidence="11" type="ORF">DAKH74_015930</name>
</gene>
<evidence type="ECO:0000256" key="10">
    <source>
        <dbReference type="RuleBase" id="RU363036"/>
    </source>
</evidence>
<dbReference type="EC" id="6.1.1.2" evidence="3"/>
<keyword evidence="12" id="KW-1185">Reference proteome</keyword>
<comment type="caution">
    <text evidence="11">The sequence shown here is derived from an EMBL/GenBank/DDBJ whole genome shotgun (WGS) entry which is preliminary data.</text>
</comment>
<dbReference type="AlphaFoldDB" id="A0AAV5RUJ3"/>
<dbReference type="PRINTS" id="PR01039">
    <property type="entry name" value="TRNASYNTHTRP"/>
</dbReference>
<evidence type="ECO:0000256" key="8">
    <source>
        <dbReference type="ARBA" id="ARBA00023146"/>
    </source>
</evidence>
<evidence type="ECO:0000313" key="11">
    <source>
        <dbReference type="EMBL" id="GMM54977.1"/>
    </source>
</evidence>
<evidence type="ECO:0000256" key="6">
    <source>
        <dbReference type="ARBA" id="ARBA00022840"/>
    </source>
</evidence>
<dbReference type="GO" id="GO:0005524">
    <property type="term" value="F:ATP binding"/>
    <property type="evidence" value="ECO:0007669"/>
    <property type="project" value="UniProtKB-KW"/>
</dbReference>
<reference evidence="11 12" key="1">
    <citation type="journal article" date="2023" name="Elife">
        <title>Identification of key yeast species and microbe-microbe interactions impacting larval growth of Drosophila in the wild.</title>
        <authorList>
            <person name="Mure A."/>
            <person name="Sugiura Y."/>
            <person name="Maeda R."/>
            <person name="Honda K."/>
            <person name="Sakurai N."/>
            <person name="Takahashi Y."/>
            <person name="Watada M."/>
            <person name="Katoh T."/>
            <person name="Gotoh A."/>
            <person name="Gotoh Y."/>
            <person name="Taniguchi I."/>
            <person name="Nakamura K."/>
            <person name="Hayashi T."/>
            <person name="Katayama T."/>
            <person name="Uemura T."/>
            <person name="Hattori Y."/>
        </authorList>
    </citation>
    <scope>NUCLEOTIDE SEQUENCE [LARGE SCALE GENOMIC DNA]</scope>
    <source>
        <strain evidence="11 12">KH-74</strain>
    </source>
</reference>
<evidence type="ECO:0000313" key="12">
    <source>
        <dbReference type="Proteomes" id="UP001377567"/>
    </source>
</evidence>
<keyword evidence="5 10" id="KW-0547">Nucleotide-binding</keyword>
<evidence type="ECO:0000256" key="5">
    <source>
        <dbReference type="ARBA" id="ARBA00022741"/>
    </source>
</evidence>
<comment type="subcellular location">
    <subcellularLocation>
        <location evidence="1">Mitochondrion</location>
    </subcellularLocation>
</comment>
<evidence type="ECO:0000256" key="9">
    <source>
        <dbReference type="ARBA" id="ARBA00030268"/>
    </source>
</evidence>
<dbReference type="InterPro" id="IPR001412">
    <property type="entry name" value="aa-tRNA-synth_I_CS"/>
</dbReference>
<dbReference type="FunFam" id="1.10.240.10:FF:000002">
    <property type="entry name" value="Tryptophan--tRNA ligase"/>
    <property type="match status" value="1"/>
</dbReference>
<dbReference type="SUPFAM" id="SSF52374">
    <property type="entry name" value="Nucleotidylyl transferase"/>
    <property type="match status" value="1"/>
</dbReference>
<evidence type="ECO:0000256" key="7">
    <source>
        <dbReference type="ARBA" id="ARBA00022917"/>
    </source>
</evidence>
<dbReference type="InterPro" id="IPR002306">
    <property type="entry name" value="Trp-tRNA-ligase"/>
</dbReference>
<sequence length="402" mass="43790">MLAPRCTLRLSRSTHPALRTIASRGMASTPSTSPSGTDSVVCLPEDPHAPLPLPADATVFSMIQPTGTVHLGNYLGALRPWQSIQDRAAAVAGGPRVIYGIADLHALTVPKRGRAAAATLAAQRREAVATLLACGIDPERATVAFQSGVAGLHTELFWQLSCLAPMGYLNRMTQWKDKRGGDPARERLGLFAYPVLMAADILVYRATHVPVGDDQSQHLELTRYLAERFNAWYDCDLFPLPQTLYCGGGHGKKVRSLTDPQRKMSKSSGDAMSLVYVTDSPEQIRAKVRKARTDSISDSFYFDPEGRPGVSNLLDIVAGLQEVPMATVERDVAGLRDYGAFKGYVADVIVEALRPVRERYARYSTDTQYLQSVVDQGNAAATEIAAENMRRVRDVVGLTQSM</sequence>
<dbReference type="Gene3D" id="3.40.50.620">
    <property type="entry name" value="HUPs"/>
    <property type="match status" value="1"/>
</dbReference>
<dbReference type="GO" id="GO:0070183">
    <property type="term" value="P:mitochondrial tryptophanyl-tRNA aminoacylation"/>
    <property type="evidence" value="ECO:0007669"/>
    <property type="project" value="TreeGrafter"/>
</dbReference>
<dbReference type="PANTHER" id="PTHR43766:SF1">
    <property type="entry name" value="TRYPTOPHAN--TRNA LIGASE, MITOCHONDRIAL"/>
    <property type="match status" value="1"/>
</dbReference>
<dbReference type="EMBL" id="BTGD01000003">
    <property type="protein sequence ID" value="GMM54977.1"/>
    <property type="molecule type" value="Genomic_DNA"/>
</dbReference>
<dbReference type="Pfam" id="PF00579">
    <property type="entry name" value="tRNA-synt_1b"/>
    <property type="match status" value="1"/>
</dbReference>
<dbReference type="PANTHER" id="PTHR43766">
    <property type="entry name" value="TRYPTOPHAN--TRNA LIGASE, MITOCHONDRIAL"/>
    <property type="match status" value="1"/>
</dbReference>
<comment type="similarity">
    <text evidence="2 10">Belongs to the class-I aminoacyl-tRNA synthetase family.</text>
</comment>
<evidence type="ECO:0000256" key="2">
    <source>
        <dbReference type="ARBA" id="ARBA00005594"/>
    </source>
</evidence>
<evidence type="ECO:0000256" key="1">
    <source>
        <dbReference type="ARBA" id="ARBA00004173"/>
    </source>
</evidence>
<protein>
    <recommendedName>
        <fullName evidence="3">tryptophan--tRNA ligase</fullName>
        <ecNumber evidence="3">6.1.1.2</ecNumber>
    </recommendedName>
    <alternativeName>
        <fullName evidence="9">Tryptophanyl-tRNA synthetase</fullName>
    </alternativeName>
</protein>
<dbReference type="InterPro" id="IPR002305">
    <property type="entry name" value="aa-tRNA-synth_Ic"/>
</dbReference>
<keyword evidence="7 10" id="KW-0648">Protein biosynthesis</keyword>
<dbReference type="GO" id="GO:0005759">
    <property type="term" value="C:mitochondrial matrix"/>
    <property type="evidence" value="ECO:0007669"/>
    <property type="project" value="TreeGrafter"/>
</dbReference>
<dbReference type="InterPro" id="IPR014729">
    <property type="entry name" value="Rossmann-like_a/b/a_fold"/>
</dbReference>
<dbReference type="InterPro" id="IPR050203">
    <property type="entry name" value="Trp-tRNA_synthetase"/>
</dbReference>
<dbReference type="CDD" id="cd00806">
    <property type="entry name" value="TrpRS_core"/>
    <property type="match status" value="1"/>
</dbReference>
<keyword evidence="8 10" id="KW-0030">Aminoacyl-tRNA synthetase</keyword>
<organism evidence="11 12">
    <name type="scientific">Maudiozyma humilis</name>
    <name type="common">Sour dough yeast</name>
    <name type="synonym">Kazachstania humilis</name>
    <dbReference type="NCBI Taxonomy" id="51915"/>
    <lineage>
        <taxon>Eukaryota</taxon>
        <taxon>Fungi</taxon>
        <taxon>Dikarya</taxon>
        <taxon>Ascomycota</taxon>
        <taxon>Saccharomycotina</taxon>
        <taxon>Saccharomycetes</taxon>
        <taxon>Saccharomycetales</taxon>
        <taxon>Saccharomycetaceae</taxon>
        <taxon>Maudiozyma</taxon>
    </lineage>
</organism>
<dbReference type="Gene3D" id="1.10.240.10">
    <property type="entry name" value="Tyrosyl-Transfer RNA Synthetase"/>
    <property type="match status" value="1"/>
</dbReference>
<evidence type="ECO:0000256" key="3">
    <source>
        <dbReference type="ARBA" id="ARBA00013161"/>
    </source>
</evidence>
<dbReference type="Proteomes" id="UP001377567">
    <property type="component" value="Unassembled WGS sequence"/>
</dbReference>